<name>A0A0A7GC71_GEOAI</name>
<dbReference type="PANTHER" id="PTHR11918:SF45">
    <property type="entry name" value="THREONYLCARBAMOYLADENOSINE TRNA METHYLTHIOTRANSFERASE"/>
    <property type="match status" value="1"/>
</dbReference>
<comment type="similarity">
    <text evidence="2 11">Belongs to the methylthiotransferase family. CDKAL1 subfamily.</text>
</comment>
<dbReference type="GO" id="GO:0035598">
    <property type="term" value="F:tRNA (N(6)-L-threonylcarbamoyladenosine(37)-C(2))-methylthiotransferase activity"/>
    <property type="evidence" value="ECO:0007669"/>
    <property type="project" value="UniProtKB-UniRule"/>
</dbReference>
<keyword evidence="4 11" id="KW-0808">Transferase</keyword>
<dbReference type="Gene3D" id="3.40.50.12160">
    <property type="entry name" value="Methylthiotransferase, N-terminal domain"/>
    <property type="match status" value="1"/>
</dbReference>
<dbReference type="Proteomes" id="UP000030624">
    <property type="component" value="Chromosome"/>
</dbReference>
<evidence type="ECO:0000256" key="3">
    <source>
        <dbReference type="ARBA" id="ARBA00022485"/>
    </source>
</evidence>
<dbReference type="InterPro" id="IPR002792">
    <property type="entry name" value="TRAM_dom"/>
</dbReference>
<dbReference type="InterPro" id="IPR058240">
    <property type="entry name" value="rSAM_sf"/>
</dbReference>
<evidence type="ECO:0000313" key="15">
    <source>
        <dbReference type="EMBL" id="AIY89619.1"/>
    </source>
</evidence>
<dbReference type="RefSeq" id="WP_052400197.1">
    <property type="nucleotide sequence ID" value="NZ_CP009552.1"/>
</dbReference>
<evidence type="ECO:0000256" key="4">
    <source>
        <dbReference type="ARBA" id="ARBA00022679"/>
    </source>
</evidence>
<dbReference type="SUPFAM" id="SSF102114">
    <property type="entry name" value="Radical SAM enzymes"/>
    <property type="match status" value="1"/>
</dbReference>
<dbReference type="GO" id="GO:0046872">
    <property type="term" value="F:metal ion binding"/>
    <property type="evidence" value="ECO:0007669"/>
    <property type="project" value="UniProtKB-UniRule"/>
</dbReference>
<dbReference type="GO" id="GO:0051539">
    <property type="term" value="F:4 iron, 4 sulfur cluster binding"/>
    <property type="evidence" value="ECO:0007669"/>
    <property type="project" value="UniProtKB-UniRule"/>
</dbReference>
<evidence type="ECO:0000256" key="8">
    <source>
        <dbReference type="ARBA" id="ARBA00023004"/>
    </source>
</evidence>
<dbReference type="InterPro" id="IPR005839">
    <property type="entry name" value="Methylthiotransferase"/>
</dbReference>
<evidence type="ECO:0000313" key="16">
    <source>
        <dbReference type="Proteomes" id="UP000030624"/>
    </source>
</evidence>
<comment type="catalytic activity">
    <reaction evidence="10 11">
        <text>N(6)-L-threonylcarbamoyladenosine(37) in tRNA + (sulfur carrier)-SH + AH2 + 2 S-adenosyl-L-methionine = 2-methylsulfanyl-N(6)-L-threonylcarbamoyladenosine(37) in tRNA + (sulfur carrier)-H + 5'-deoxyadenosine + L-methionine + A + S-adenosyl-L-homocysteine + 2 H(+)</text>
        <dbReference type="Rhea" id="RHEA:37075"/>
        <dbReference type="Rhea" id="RHEA-COMP:10163"/>
        <dbReference type="Rhea" id="RHEA-COMP:11092"/>
        <dbReference type="Rhea" id="RHEA-COMP:14737"/>
        <dbReference type="Rhea" id="RHEA-COMP:14739"/>
        <dbReference type="ChEBI" id="CHEBI:13193"/>
        <dbReference type="ChEBI" id="CHEBI:15378"/>
        <dbReference type="ChEBI" id="CHEBI:17319"/>
        <dbReference type="ChEBI" id="CHEBI:17499"/>
        <dbReference type="ChEBI" id="CHEBI:29917"/>
        <dbReference type="ChEBI" id="CHEBI:57844"/>
        <dbReference type="ChEBI" id="CHEBI:57856"/>
        <dbReference type="ChEBI" id="CHEBI:59789"/>
        <dbReference type="ChEBI" id="CHEBI:64428"/>
        <dbReference type="ChEBI" id="CHEBI:74418"/>
        <dbReference type="ChEBI" id="CHEBI:74420"/>
        <dbReference type="EC" id="2.8.4.5"/>
    </reaction>
</comment>
<evidence type="ECO:0000256" key="9">
    <source>
        <dbReference type="ARBA" id="ARBA00023014"/>
    </source>
</evidence>
<dbReference type="NCBIfam" id="TIGR00089">
    <property type="entry name" value="MiaB/RimO family radical SAM methylthiotransferase"/>
    <property type="match status" value="1"/>
</dbReference>
<dbReference type="FunFam" id="3.80.30.20:FF:000002">
    <property type="entry name" value="threonylcarbamoyladenosine tRNA methylthiotransferase isoform X2"/>
    <property type="match status" value="1"/>
</dbReference>
<dbReference type="InterPro" id="IPR023404">
    <property type="entry name" value="rSAM_horseshoe"/>
</dbReference>
<keyword evidence="7 11" id="KW-0479">Metal-binding</keyword>
<dbReference type="HOGENOM" id="CLU_018697_4_2_2"/>
<evidence type="ECO:0000256" key="7">
    <source>
        <dbReference type="ARBA" id="ARBA00022723"/>
    </source>
</evidence>
<dbReference type="PROSITE" id="PS51918">
    <property type="entry name" value="RADICAL_SAM"/>
    <property type="match status" value="1"/>
</dbReference>
<dbReference type="PROSITE" id="PS51449">
    <property type="entry name" value="MTTASE_N"/>
    <property type="match status" value="1"/>
</dbReference>
<feature type="domain" description="MTTase N-terminal" evidence="13">
    <location>
        <begin position="1"/>
        <end position="108"/>
    </location>
</feature>
<comment type="cofactor">
    <cofactor evidence="11">
        <name>[4Fe-4S] cluster</name>
        <dbReference type="ChEBI" id="CHEBI:49883"/>
    </cofactor>
    <text evidence="11">Binds 1 or 2 [4Fe-4S] cluster. One cluster is coordinated with 3 cysteines and an exchangeable S-adenosyl-L-methionine.</text>
</comment>
<evidence type="ECO:0000259" key="13">
    <source>
        <dbReference type="PROSITE" id="PS51449"/>
    </source>
</evidence>
<dbReference type="InterPro" id="IPR007197">
    <property type="entry name" value="rSAM"/>
</dbReference>
<gene>
    <name evidence="15" type="ORF">GACE_0567</name>
</gene>
<evidence type="ECO:0000259" key="12">
    <source>
        <dbReference type="PROSITE" id="PS50926"/>
    </source>
</evidence>
<protein>
    <recommendedName>
        <fullName evidence="11">tRNA-t(6)A37 methylthiotransferase</fullName>
        <ecNumber evidence="11">2.8.4.5</ecNumber>
    </recommendedName>
</protein>
<dbReference type="SFLD" id="SFLDS00029">
    <property type="entry name" value="Radical_SAM"/>
    <property type="match status" value="1"/>
</dbReference>
<dbReference type="SMART" id="SM00729">
    <property type="entry name" value="Elp3"/>
    <property type="match status" value="1"/>
</dbReference>
<dbReference type="PROSITE" id="PS01278">
    <property type="entry name" value="MTTASE_RADICAL"/>
    <property type="match status" value="1"/>
</dbReference>
<comment type="function">
    <text evidence="1 11">Catalyzes the methylthiolation of N6-threonylcarbamoyladenosine (t(6)A), leading to the formation of 2-methylthio-N6-threonylcarbamoyladenosine (ms(2)t(6)A) at position 37 in tRNAs that read codons beginning with adenine.</text>
</comment>
<dbReference type="AlphaFoldDB" id="A0A0A7GC71"/>
<feature type="domain" description="TRAM" evidence="12">
    <location>
        <begin position="364"/>
        <end position="423"/>
    </location>
</feature>
<feature type="domain" description="Radical SAM core" evidence="14">
    <location>
        <begin position="132"/>
        <end position="361"/>
    </location>
</feature>
<evidence type="ECO:0000259" key="14">
    <source>
        <dbReference type="PROSITE" id="PS51918"/>
    </source>
</evidence>
<dbReference type="PANTHER" id="PTHR11918">
    <property type="entry name" value="RADICAL SAM PROTEINS"/>
    <property type="match status" value="1"/>
</dbReference>
<dbReference type="InterPro" id="IPR006638">
    <property type="entry name" value="Elp3/MiaA/NifB-like_rSAM"/>
</dbReference>
<sequence>MKIYIETYGCTTNQADSDLIRGILSEKYEIVDTDASADIVVVNTCGVIGYTERKIIRRIAELKNSGKRVISTGCLARISRKRMLEISDAIVSPDNIHVIDRAVEDVISGKKAEILEVSNTDKSELCRFKRRLNENAIAIVSISEGCLGSCSYCATKIARGRLRSFSPDSIAREIEMALKSGFREIQLTSQDTGAYGMDRGTNLAELLKKISGLKGDFRVRVGMMNPQHAKLILDELIDAYSSEKVYKFLHIPVQSGDNRILEDMRRGHTVEDYEEVISEFRGNFDDVVISTDIIVGFPTETEESFWRSYELIKRTKPDIVNITRFSPRKGTPASKLRDIPDWIKKERSRKLTELTREIGLENNIKFIGKTERVLVTKEGKNGTLLSRTDSYRPVILDSGKIGEFKKVKIVEAKFNYLYGHPLSEN</sequence>
<keyword evidence="3 11" id="KW-0004">4Fe-4S</keyword>
<dbReference type="GeneID" id="24797169"/>
<accession>A0A0A7GC71</accession>
<evidence type="ECO:0000256" key="10">
    <source>
        <dbReference type="ARBA" id="ARBA00051661"/>
    </source>
</evidence>
<dbReference type="EC" id="2.8.4.5" evidence="11"/>
<dbReference type="Gene3D" id="3.80.30.20">
    <property type="entry name" value="tm_1862 like domain"/>
    <property type="match status" value="1"/>
</dbReference>
<keyword evidence="8 11" id="KW-0408">Iron</keyword>
<dbReference type="InterPro" id="IPR038135">
    <property type="entry name" value="Methylthiotransferase_N_sf"/>
</dbReference>
<dbReference type="KEGG" id="gac:GACE_0567"/>
<evidence type="ECO:0000256" key="11">
    <source>
        <dbReference type="RuleBase" id="RU368081"/>
    </source>
</evidence>
<dbReference type="Pfam" id="PF01938">
    <property type="entry name" value="TRAM"/>
    <property type="match status" value="1"/>
</dbReference>
<evidence type="ECO:0000256" key="6">
    <source>
        <dbReference type="ARBA" id="ARBA00022694"/>
    </source>
</evidence>
<dbReference type="STRING" id="565033.GACE_0567"/>
<dbReference type="PROSITE" id="PS50926">
    <property type="entry name" value="TRAM"/>
    <property type="match status" value="1"/>
</dbReference>
<dbReference type="InterPro" id="IPR013848">
    <property type="entry name" value="Methylthiotransferase_N"/>
</dbReference>
<keyword evidence="6 11" id="KW-0819">tRNA processing</keyword>
<dbReference type="SFLD" id="SFLDG01082">
    <property type="entry name" value="B12-binding_domain_containing"/>
    <property type="match status" value="1"/>
</dbReference>
<keyword evidence="9 11" id="KW-0411">Iron-sulfur</keyword>
<evidence type="ECO:0000256" key="2">
    <source>
        <dbReference type="ARBA" id="ARBA00008616"/>
    </source>
</evidence>
<reference evidence="15 16" key="1">
    <citation type="journal article" date="2015" name="Appl. Environ. Microbiol.">
        <title>The Geoglobus acetivorans genome: Fe(III) reduction, acetate utilization, autotrophic growth, and degradation of aromatic compounds in a hyperthermophilic archaeon.</title>
        <authorList>
            <person name="Mardanov A.V."/>
            <person name="Slododkina G.B."/>
            <person name="Slobodkin A.I."/>
            <person name="Beletsky A.V."/>
            <person name="Gavrilov S.N."/>
            <person name="Kublanov I.V."/>
            <person name="Bonch-Osmolovskaya E.A."/>
            <person name="Skryabin K.G."/>
            <person name="Ravin N.V."/>
        </authorList>
    </citation>
    <scope>NUCLEOTIDE SEQUENCE [LARGE SCALE GENOMIC DNA]</scope>
    <source>
        <strain evidence="15 16">SBH6</strain>
    </source>
</reference>
<proteinExistence type="inferred from homology"/>
<dbReference type="InterPro" id="IPR020612">
    <property type="entry name" value="Methylthiotransferase_CS"/>
</dbReference>
<dbReference type="SFLD" id="SFLDG01061">
    <property type="entry name" value="methylthiotransferase"/>
    <property type="match status" value="1"/>
</dbReference>
<organism evidence="15 16">
    <name type="scientific">Geoglobus acetivorans</name>
    <dbReference type="NCBI Taxonomy" id="565033"/>
    <lineage>
        <taxon>Archaea</taxon>
        <taxon>Methanobacteriati</taxon>
        <taxon>Methanobacteriota</taxon>
        <taxon>Archaeoglobi</taxon>
        <taxon>Archaeoglobales</taxon>
        <taxon>Archaeoglobaceae</taxon>
        <taxon>Geoglobus</taxon>
    </lineage>
</organism>
<dbReference type="InterPro" id="IPR006466">
    <property type="entry name" value="MiaB-like_arc_euk"/>
</dbReference>
<dbReference type="EMBL" id="CP009552">
    <property type="protein sequence ID" value="AIY89619.1"/>
    <property type="molecule type" value="Genomic_DNA"/>
</dbReference>
<dbReference type="Pfam" id="PF04055">
    <property type="entry name" value="Radical_SAM"/>
    <property type="match status" value="1"/>
</dbReference>
<evidence type="ECO:0000256" key="5">
    <source>
        <dbReference type="ARBA" id="ARBA00022691"/>
    </source>
</evidence>
<dbReference type="NCBIfam" id="TIGR01578">
    <property type="entry name" value="MiaB-like-B"/>
    <property type="match status" value="1"/>
</dbReference>
<evidence type="ECO:0000256" key="1">
    <source>
        <dbReference type="ARBA" id="ARBA00002399"/>
    </source>
</evidence>
<dbReference type="FunFam" id="3.40.50.12160:FF:000003">
    <property type="entry name" value="CDK5 regulatory subunit-associated protein 1"/>
    <property type="match status" value="1"/>
</dbReference>
<dbReference type="Pfam" id="PF00919">
    <property type="entry name" value="UPF0004"/>
    <property type="match status" value="1"/>
</dbReference>
<dbReference type="eggNOG" id="arCOG01358">
    <property type="taxonomic scope" value="Archaea"/>
</dbReference>
<keyword evidence="5 11" id="KW-0949">S-adenosyl-L-methionine</keyword>